<comment type="caution">
    <text evidence="2">The sequence shown here is derived from an EMBL/GenBank/DDBJ whole genome shotgun (WGS) entry which is preliminary data.</text>
</comment>
<accession>A0A6S7JGI4</accession>
<dbReference type="InterPro" id="IPR030237">
    <property type="entry name" value="Harmonin_N"/>
</dbReference>
<proteinExistence type="predicted"/>
<protein>
    <recommendedName>
        <fullName evidence="1">Harmonin N-terminal domain-containing protein</fullName>
    </recommendedName>
</protein>
<dbReference type="Proteomes" id="UP001152795">
    <property type="component" value="Unassembled WGS sequence"/>
</dbReference>
<gene>
    <name evidence="2" type="ORF">PACLA_8A089517</name>
</gene>
<feature type="non-terminal residue" evidence="2">
    <location>
        <position position="1"/>
    </location>
</feature>
<evidence type="ECO:0000313" key="3">
    <source>
        <dbReference type="Proteomes" id="UP001152795"/>
    </source>
</evidence>
<dbReference type="Pfam" id="PF21219">
    <property type="entry name" value="USH1C_N"/>
    <property type="match status" value="1"/>
</dbReference>
<name>A0A6S7JGI4_PARCT</name>
<dbReference type="AlphaFoldDB" id="A0A6S7JGI4"/>
<evidence type="ECO:0000259" key="1">
    <source>
        <dbReference type="Pfam" id="PF21219"/>
    </source>
</evidence>
<dbReference type="EMBL" id="CACRXK020017664">
    <property type="protein sequence ID" value="CAB4031485.1"/>
    <property type="molecule type" value="Genomic_DNA"/>
</dbReference>
<sequence>MSGQQEMYNHARDFREKVSNCIDSSEEVMNFYQALKSYNSVRNVDRLITDLLAIINTPKRHILFDEVG</sequence>
<organism evidence="2 3">
    <name type="scientific">Paramuricea clavata</name>
    <name type="common">Red gorgonian</name>
    <name type="synonym">Violescent sea-whip</name>
    <dbReference type="NCBI Taxonomy" id="317549"/>
    <lineage>
        <taxon>Eukaryota</taxon>
        <taxon>Metazoa</taxon>
        <taxon>Cnidaria</taxon>
        <taxon>Anthozoa</taxon>
        <taxon>Octocorallia</taxon>
        <taxon>Malacalcyonacea</taxon>
        <taxon>Plexauridae</taxon>
        <taxon>Paramuricea</taxon>
    </lineage>
</organism>
<reference evidence="2" key="1">
    <citation type="submission" date="2020-04" db="EMBL/GenBank/DDBJ databases">
        <authorList>
            <person name="Alioto T."/>
            <person name="Alioto T."/>
            <person name="Gomez Garrido J."/>
        </authorList>
    </citation>
    <scope>NUCLEOTIDE SEQUENCE</scope>
    <source>
        <strain evidence="2">A484AB</strain>
    </source>
</reference>
<feature type="domain" description="Harmonin N-terminal" evidence="1">
    <location>
        <begin position="10"/>
        <end position="67"/>
    </location>
</feature>
<evidence type="ECO:0000313" key="2">
    <source>
        <dbReference type="EMBL" id="CAB4031485.1"/>
    </source>
</evidence>
<dbReference type="Gene3D" id="1.20.1160.20">
    <property type="match status" value="1"/>
</dbReference>
<keyword evidence="3" id="KW-1185">Reference proteome</keyword>